<evidence type="ECO:0000256" key="4">
    <source>
        <dbReference type="ARBA" id="ARBA00022679"/>
    </source>
</evidence>
<comment type="function">
    <text evidence="1">Catalyzes both the phosphorylation of dihydroxyacetone and of glyceraldehyde.</text>
</comment>
<dbReference type="SMART" id="SM01120">
    <property type="entry name" value="Dak2"/>
    <property type="match status" value="1"/>
</dbReference>
<evidence type="ECO:0000256" key="5">
    <source>
        <dbReference type="ARBA" id="ARBA00022741"/>
    </source>
</evidence>
<dbReference type="GO" id="GO:0005829">
    <property type="term" value="C:cytosol"/>
    <property type="evidence" value="ECO:0007669"/>
    <property type="project" value="TreeGrafter"/>
</dbReference>
<feature type="binding site" evidence="12">
    <location>
        <begin position="56"/>
        <end position="59"/>
    </location>
    <ligand>
        <name>substrate</name>
    </ligand>
</feature>
<dbReference type="eggNOG" id="KOG2426">
    <property type="taxonomic scope" value="Eukaryota"/>
</dbReference>
<dbReference type="AlphaFoldDB" id="K1XP63"/>
<keyword evidence="16" id="KW-1185">Reference proteome</keyword>
<dbReference type="STRING" id="1072389.K1XP63"/>
<comment type="pathway">
    <text evidence="2">Polyol metabolism; glycerol fermentation; glycerone phosphate from glycerol (oxidative route): step 2/2.</text>
</comment>
<gene>
    <name evidence="15" type="ORF">MBM_07509</name>
</gene>
<dbReference type="PANTHER" id="PTHR28629:SF1">
    <property type="entry name" value="YALI0F01606P"/>
    <property type="match status" value="1"/>
</dbReference>
<dbReference type="GO" id="GO:0019588">
    <property type="term" value="P:anaerobic glycerol catabolic process"/>
    <property type="evidence" value="ECO:0007669"/>
    <property type="project" value="UniProtKB-UniPathway"/>
</dbReference>
<evidence type="ECO:0000256" key="8">
    <source>
        <dbReference type="ARBA" id="ARBA00022840"/>
    </source>
</evidence>
<evidence type="ECO:0000259" key="14">
    <source>
        <dbReference type="PROSITE" id="PS51481"/>
    </source>
</evidence>
<dbReference type="Proteomes" id="UP000006753">
    <property type="component" value="Unassembled WGS sequence"/>
</dbReference>
<organism evidence="15 16">
    <name type="scientific">Marssonina brunnea f. sp. multigermtubi (strain MB_m1)</name>
    <name type="common">Marssonina leaf spot fungus</name>
    <dbReference type="NCBI Taxonomy" id="1072389"/>
    <lineage>
        <taxon>Eukaryota</taxon>
        <taxon>Fungi</taxon>
        <taxon>Dikarya</taxon>
        <taxon>Ascomycota</taxon>
        <taxon>Pezizomycotina</taxon>
        <taxon>Leotiomycetes</taxon>
        <taxon>Helotiales</taxon>
        <taxon>Drepanopezizaceae</taxon>
        <taxon>Drepanopeziza</taxon>
    </lineage>
</organism>
<dbReference type="InterPro" id="IPR036117">
    <property type="entry name" value="DhaL_dom_sf"/>
</dbReference>
<dbReference type="OMA" id="TLGNMSG"/>
<keyword evidence="4" id="KW-0808">Transferase</keyword>
<dbReference type="PROSITE" id="PS51481">
    <property type="entry name" value="DHAK"/>
    <property type="match status" value="1"/>
</dbReference>
<comment type="catalytic activity">
    <reaction evidence="10">
        <text>dihydroxyacetone + ATP = dihydroxyacetone phosphate + ADP + H(+)</text>
        <dbReference type="Rhea" id="RHEA:15773"/>
        <dbReference type="ChEBI" id="CHEBI:15378"/>
        <dbReference type="ChEBI" id="CHEBI:16016"/>
        <dbReference type="ChEBI" id="CHEBI:30616"/>
        <dbReference type="ChEBI" id="CHEBI:57642"/>
        <dbReference type="ChEBI" id="CHEBI:456216"/>
        <dbReference type="EC" id="2.7.1.29"/>
    </reaction>
</comment>
<keyword evidence="6 15" id="KW-0418">Kinase</keyword>
<name>K1XP63_MARBU</name>
<feature type="binding site" evidence="12">
    <location>
        <position position="112"/>
    </location>
    <ligand>
        <name>substrate</name>
    </ligand>
</feature>
<comment type="catalytic activity">
    <reaction evidence="9">
        <text>D-glyceraldehyde + ATP = D-glyceraldehyde 3-phosphate + ADP + H(+)</text>
        <dbReference type="Rhea" id="RHEA:13941"/>
        <dbReference type="ChEBI" id="CHEBI:15378"/>
        <dbReference type="ChEBI" id="CHEBI:17378"/>
        <dbReference type="ChEBI" id="CHEBI:30616"/>
        <dbReference type="ChEBI" id="CHEBI:59776"/>
        <dbReference type="ChEBI" id="CHEBI:456216"/>
        <dbReference type="EC" id="2.7.1.28"/>
    </reaction>
</comment>
<evidence type="ECO:0000256" key="1">
    <source>
        <dbReference type="ARBA" id="ARBA00003264"/>
    </source>
</evidence>
<dbReference type="SUPFAM" id="SSF82549">
    <property type="entry name" value="DAK1/DegV-like"/>
    <property type="match status" value="1"/>
</dbReference>
<dbReference type="FunFam" id="3.30.1180.20:FF:000001">
    <property type="entry name" value="Dihydroxyacetone kinase 1"/>
    <property type="match status" value="1"/>
</dbReference>
<protein>
    <submittedName>
        <fullName evidence="15">Dihydroxyacetone kinase</fullName>
    </submittedName>
</protein>
<feature type="domain" description="DhaK" evidence="14">
    <location>
        <begin position="11"/>
        <end position="371"/>
    </location>
</feature>
<dbReference type="NCBIfam" id="TIGR02361">
    <property type="entry name" value="dak_ATP"/>
    <property type="match status" value="1"/>
</dbReference>
<dbReference type="FunFam" id="3.40.50.10440:FF:000001">
    <property type="entry name" value="Dihydroxyacetone kinase, DhaK subunit"/>
    <property type="match status" value="1"/>
</dbReference>
<evidence type="ECO:0000313" key="16">
    <source>
        <dbReference type="Proteomes" id="UP000006753"/>
    </source>
</evidence>
<reference evidence="15 16" key="1">
    <citation type="journal article" date="2012" name="BMC Genomics">
        <title>Sequencing the genome of Marssonina brunnea reveals fungus-poplar co-evolution.</title>
        <authorList>
            <person name="Zhu S."/>
            <person name="Cao Y.-Z."/>
            <person name="Jiang C."/>
            <person name="Tan B.-Y."/>
            <person name="Wang Z."/>
            <person name="Feng S."/>
            <person name="Zhang L."/>
            <person name="Su X.-H."/>
            <person name="Brejova B."/>
            <person name="Vinar T."/>
            <person name="Xu M."/>
            <person name="Wang M.-X."/>
            <person name="Zhang S.-G."/>
            <person name="Huang M.-R."/>
            <person name="Wu R."/>
            <person name="Zhou Y."/>
        </authorList>
    </citation>
    <scope>NUCLEOTIDE SEQUENCE [LARGE SCALE GENOMIC DNA]</scope>
    <source>
        <strain evidence="15 16">MB_m1</strain>
    </source>
</reference>
<dbReference type="OrthoDB" id="1724672at2759"/>
<dbReference type="KEGG" id="mbe:MBM_07509"/>
<dbReference type="InterPro" id="IPR050861">
    <property type="entry name" value="Dihydroxyacetone_Kinase"/>
</dbReference>
<comment type="similarity">
    <text evidence="3">Belongs to the dihydroxyacetone kinase (DAK) family.</text>
</comment>
<dbReference type="Pfam" id="PF02733">
    <property type="entry name" value="Dak1"/>
    <property type="match status" value="1"/>
</dbReference>
<accession>K1XP63</accession>
<evidence type="ECO:0000259" key="13">
    <source>
        <dbReference type="PROSITE" id="PS51480"/>
    </source>
</evidence>
<dbReference type="HOGENOM" id="CLU_017054_6_0_1"/>
<sequence length="612" mass="64794">MSTKHYFPDTAVNTLVPSFLSSLVRANPRLTLLPSYRVVLNSTASPSHVSLISGGGSGHEPAWSGYVGDGLLAAVACGDIFASPSMKQVLAAIASCPRKKGVILLITNYTGDKLHFGLAAEKAMERGWVERGKCVVLPATDDVSIGRSQSEKVGRRGLAGNVITMKVLGAAAAQEYSFERLVEIGKAVNEQLVSIGSALDHCHVPGRQNHDNIGEDVCVVGAGIHNEPVSLALHASSTINADAIKAVEKVSPIPSVEDLISRLLDLICDQKDPERAFVKFNEGDDTVLLINNYGGLSNLELGALTEEVLSQLETKWDILPTKIYSGPFETSLNGPGFSVTLCNLTIAARESKTKVDELLTLLGAETKAPAWPNVLANSSTKVASQGTPEVDIEKQAPVAANEDITNPKHLDSAIRTACKRAIDAEPNLTKWDMIMGDGDCGEAVRDVSKAILKILDIGTATSGSVQESLHAITNAVDNMGGTLGAIFGILIAAFSSSLRVQASTTQSDKLIDIFAPALTQAVEILKQHTSARVGDRTVMDVLLPFAETMNKERDLGAAVARAEQAAEGTRELKAGFGRASYVGGVAEQDKVPDPGAWALMEMVKGIWEGGKV</sequence>
<evidence type="ECO:0000256" key="10">
    <source>
        <dbReference type="ARBA" id="ARBA00048898"/>
    </source>
</evidence>
<evidence type="ECO:0000313" key="15">
    <source>
        <dbReference type="EMBL" id="EKD14279.1"/>
    </source>
</evidence>
<dbReference type="InterPro" id="IPR012734">
    <property type="entry name" value="DhaK_ATP"/>
</dbReference>
<dbReference type="InterPro" id="IPR004006">
    <property type="entry name" value="DhaK_dom"/>
</dbReference>
<dbReference type="Gene3D" id="3.30.1180.20">
    <property type="entry name" value="Dihydroxyacetone kinase, domain 2"/>
    <property type="match status" value="1"/>
</dbReference>
<feature type="active site" description="Tele-hemiaminal-histidine intermediate" evidence="11">
    <location>
        <position position="225"/>
    </location>
</feature>
<dbReference type="PANTHER" id="PTHR28629">
    <property type="entry name" value="TRIOKINASE/FMN CYCLASE"/>
    <property type="match status" value="1"/>
</dbReference>
<keyword evidence="8" id="KW-0067">ATP-binding</keyword>
<keyword evidence="7" id="KW-0319">Glycerol metabolism</keyword>
<dbReference type="Gene3D" id="1.25.40.340">
    <property type="match status" value="1"/>
</dbReference>
<dbReference type="GO" id="GO:0004371">
    <property type="term" value="F:glycerone kinase activity"/>
    <property type="evidence" value="ECO:0007669"/>
    <property type="project" value="UniProtKB-EC"/>
</dbReference>
<dbReference type="PROSITE" id="PS51480">
    <property type="entry name" value="DHAL"/>
    <property type="match status" value="1"/>
</dbReference>
<evidence type="ECO:0000256" key="6">
    <source>
        <dbReference type="ARBA" id="ARBA00022777"/>
    </source>
</evidence>
<dbReference type="UniPathway" id="UPA00617">
    <property type="reaction ID" value="UER00669"/>
</dbReference>
<dbReference type="SUPFAM" id="SSF101473">
    <property type="entry name" value="DhaL-like"/>
    <property type="match status" value="1"/>
</dbReference>
<evidence type="ECO:0000256" key="7">
    <source>
        <dbReference type="ARBA" id="ARBA00022798"/>
    </source>
</evidence>
<dbReference type="GO" id="GO:0050354">
    <property type="term" value="F:triokinase activity"/>
    <property type="evidence" value="ECO:0007669"/>
    <property type="project" value="UniProtKB-EC"/>
</dbReference>
<evidence type="ECO:0000256" key="9">
    <source>
        <dbReference type="ARBA" id="ARBA00047974"/>
    </source>
</evidence>
<evidence type="ECO:0000256" key="3">
    <source>
        <dbReference type="ARBA" id="ARBA00008757"/>
    </source>
</evidence>
<keyword evidence="5" id="KW-0547">Nucleotide-binding</keyword>
<dbReference type="GO" id="GO:0005524">
    <property type="term" value="F:ATP binding"/>
    <property type="evidence" value="ECO:0007669"/>
    <property type="project" value="UniProtKB-KW"/>
</dbReference>
<dbReference type="Gene3D" id="3.40.50.10440">
    <property type="entry name" value="Dihydroxyacetone kinase, domain 1"/>
    <property type="match status" value="1"/>
</dbReference>
<evidence type="ECO:0000256" key="12">
    <source>
        <dbReference type="PIRSR" id="PIRSR612734-2"/>
    </source>
</evidence>
<dbReference type="InParanoid" id="K1XP63"/>
<proteinExistence type="inferred from homology"/>
<dbReference type="InterPro" id="IPR004007">
    <property type="entry name" value="DhaL_dom"/>
</dbReference>
<evidence type="ECO:0000256" key="11">
    <source>
        <dbReference type="PIRSR" id="PIRSR612734-1"/>
    </source>
</evidence>
<evidence type="ECO:0000256" key="2">
    <source>
        <dbReference type="ARBA" id="ARBA00004778"/>
    </source>
</evidence>
<feature type="domain" description="DhaL" evidence="13">
    <location>
        <begin position="408"/>
        <end position="608"/>
    </location>
</feature>
<dbReference type="Pfam" id="PF02734">
    <property type="entry name" value="Dak2"/>
    <property type="match status" value="1"/>
</dbReference>
<dbReference type="EMBL" id="JH921446">
    <property type="protein sequence ID" value="EKD14279.1"/>
    <property type="molecule type" value="Genomic_DNA"/>
</dbReference>